<sequence length="21" mass="2455">MNWKPIILLLGKKTTHYTPIS</sequence>
<accession>A0A0E9V820</accession>
<name>A0A0E9V820_ANGAN</name>
<reference evidence="1" key="1">
    <citation type="submission" date="2014-11" db="EMBL/GenBank/DDBJ databases">
        <authorList>
            <person name="Amaro Gonzalez C."/>
        </authorList>
    </citation>
    <scope>NUCLEOTIDE SEQUENCE</scope>
</reference>
<proteinExistence type="predicted"/>
<evidence type="ECO:0000313" key="1">
    <source>
        <dbReference type="EMBL" id="JAH74202.1"/>
    </source>
</evidence>
<protein>
    <submittedName>
        <fullName evidence="1">Uncharacterized protein</fullName>
    </submittedName>
</protein>
<dbReference type="EMBL" id="GBXM01034375">
    <property type="protein sequence ID" value="JAH74202.1"/>
    <property type="molecule type" value="Transcribed_RNA"/>
</dbReference>
<organism evidence="1">
    <name type="scientific">Anguilla anguilla</name>
    <name type="common">European freshwater eel</name>
    <name type="synonym">Muraena anguilla</name>
    <dbReference type="NCBI Taxonomy" id="7936"/>
    <lineage>
        <taxon>Eukaryota</taxon>
        <taxon>Metazoa</taxon>
        <taxon>Chordata</taxon>
        <taxon>Craniata</taxon>
        <taxon>Vertebrata</taxon>
        <taxon>Euteleostomi</taxon>
        <taxon>Actinopterygii</taxon>
        <taxon>Neopterygii</taxon>
        <taxon>Teleostei</taxon>
        <taxon>Anguilliformes</taxon>
        <taxon>Anguillidae</taxon>
        <taxon>Anguilla</taxon>
    </lineage>
</organism>
<reference evidence="1" key="2">
    <citation type="journal article" date="2015" name="Fish Shellfish Immunol.">
        <title>Early steps in the European eel (Anguilla anguilla)-Vibrio vulnificus interaction in the gills: Role of the RtxA13 toxin.</title>
        <authorList>
            <person name="Callol A."/>
            <person name="Pajuelo D."/>
            <person name="Ebbesson L."/>
            <person name="Teles M."/>
            <person name="MacKenzie S."/>
            <person name="Amaro C."/>
        </authorList>
    </citation>
    <scope>NUCLEOTIDE SEQUENCE</scope>
</reference>
<dbReference type="AlphaFoldDB" id="A0A0E9V820"/>